<keyword evidence="1" id="KW-0418">Kinase</keyword>
<dbReference type="Proteomes" id="UP000829398">
    <property type="component" value="Chromosome 6"/>
</dbReference>
<accession>A0ACB8JRJ8</accession>
<sequence length="1098" mass="121692">MACAFSNTCRAVIVFTWAALTLLIVHVAASENRKTSFTQQRLVEGQDSSQCFRSLQLGWYHIELVECSIKGELGSLNFSCFSNLQYINLWNNDLSGSIPPQIGSLLKLKYLNLRWKNLTGEFTIPLRHTIPKTLRPMCLDMSFNNLEGEIPTYLRGNPPKSFVGNKGLCDPVKETQKCSWQQPPYLDRRLQFSSHFSLHLALLKTILNMACNFSNTCRAVIVFIWAALTLLIVHVASATNISIHVAASEIERQALLNSGWWKDRIPHNTSDHCNWFGITCDYEGRITHIGLAESNIKGELGHINFSCFPNLQYLDLSNNNLSGSIPSQIGSLSNLKYLDLDRNNLTGTIPKEIGSLRNLKELRLGSNNFNGTIPNEIGSLRKLEALSLDSNKLSGTIPKEIGSLRNLEVLDLSSNNLNGTIPKEIGSLKNLKQLDLSSNNLNGTIPKEIGSLRNLEGLDLSSNKLSGVLPQEIGNIKSLIGLFVRNNTLGGPIPSTLFRLTNLEVLYLSFNQFNGTIPREIGHLKNLTYLFIKVNKLTGAIPSTLGQLTSLLQLDLSSNQLHSSIPLEIGNLSALEELDLSDNKIHGIIPDELTKLSQLKNLNLSSNLLSGQIPSAIGKLFNLKYLDLSKNKLGGSIPTEIGNCSELKNLTLNHNSLDGTIPPEMGEILLLQNLDLSHNNLSGTIPKTLCPMHSDMSFNSLEGEIPSNLRDNPPKSFAGNNGLCGHVEGFPSCSQSQKHPPSIILFVKIFLPLSLVLAFIILGFILLLKRQNKTLKLNSGAAKNGDVFSVWNYDGKILYEDLINATEDFHIKYCIGTGGYGSVYKAELPDGKVVALKKLHQSETEDSAFVKSFQNEAHVLSTVRHRNIVKLYGFCLHKKCMFLIYEYMERESLFCVLRHDDEAIELNWTKRVNIVKSVAHALSYLHHDCTPSIVHRDISSNNILLDSNLEASVADFGIARLLHVDSSNRTLRAGTYGYIAPELAYTMVVTEKCDVYSFGVVALEILMGTHPGELLSSLSSLSLDPKIMLIDILDQRLLPPVNQKIVQNIILVSTIAFACLRSQPKSRPTMQGISQELLVAKTLMQKALKEISISELRN</sequence>
<evidence type="ECO:0000313" key="2">
    <source>
        <dbReference type="Proteomes" id="UP000829398"/>
    </source>
</evidence>
<keyword evidence="1" id="KW-0675">Receptor</keyword>
<comment type="caution">
    <text evidence="1">The sequence shown here is derived from an EMBL/GenBank/DDBJ whole genome shotgun (WGS) entry which is preliminary data.</text>
</comment>
<gene>
    <name evidence="1" type="ORF">KPL71_017709</name>
</gene>
<name>A0ACB8JRJ8_CITSI</name>
<protein>
    <submittedName>
        <fullName evidence="1">MDIS1-interacting receptor like kinase 2</fullName>
    </submittedName>
</protein>
<evidence type="ECO:0000313" key="1">
    <source>
        <dbReference type="EMBL" id="KAH9735372.1"/>
    </source>
</evidence>
<dbReference type="EMBL" id="CM039175">
    <property type="protein sequence ID" value="KAH9735372.1"/>
    <property type="molecule type" value="Genomic_DNA"/>
</dbReference>
<keyword evidence="1" id="KW-0808">Transferase</keyword>
<keyword evidence="2" id="KW-1185">Reference proteome</keyword>
<reference evidence="2" key="1">
    <citation type="journal article" date="2023" name="Hortic. Res.">
        <title>A chromosome-level phased genome enabling allele-level studies in sweet orange: a case study on citrus Huanglongbing tolerance.</title>
        <authorList>
            <person name="Wu B."/>
            <person name="Yu Q."/>
            <person name="Deng Z."/>
            <person name="Duan Y."/>
            <person name="Luo F."/>
            <person name="Gmitter F. Jr."/>
        </authorList>
    </citation>
    <scope>NUCLEOTIDE SEQUENCE [LARGE SCALE GENOMIC DNA]</scope>
    <source>
        <strain evidence="2">cv. Valencia</strain>
    </source>
</reference>
<organism evidence="1 2">
    <name type="scientific">Citrus sinensis</name>
    <name type="common">Sweet orange</name>
    <name type="synonym">Citrus aurantium var. sinensis</name>
    <dbReference type="NCBI Taxonomy" id="2711"/>
    <lineage>
        <taxon>Eukaryota</taxon>
        <taxon>Viridiplantae</taxon>
        <taxon>Streptophyta</taxon>
        <taxon>Embryophyta</taxon>
        <taxon>Tracheophyta</taxon>
        <taxon>Spermatophyta</taxon>
        <taxon>Magnoliopsida</taxon>
        <taxon>eudicotyledons</taxon>
        <taxon>Gunneridae</taxon>
        <taxon>Pentapetalae</taxon>
        <taxon>rosids</taxon>
        <taxon>malvids</taxon>
        <taxon>Sapindales</taxon>
        <taxon>Rutaceae</taxon>
        <taxon>Aurantioideae</taxon>
        <taxon>Citrus</taxon>
    </lineage>
</organism>
<proteinExistence type="predicted"/>